<dbReference type="Proteomes" id="UP000630923">
    <property type="component" value="Unassembled WGS sequence"/>
</dbReference>
<reference evidence="8" key="1">
    <citation type="journal article" date="2014" name="Int. J. Syst. Evol. Microbiol.">
        <title>Complete genome sequence of Corynebacterium casei LMG S-19264T (=DSM 44701T), isolated from a smear-ripened cheese.</title>
        <authorList>
            <consortium name="US DOE Joint Genome Institute (JGI-PGF)"/>
            <person name="Walter F."/>
            <person name="Albersmeier A."/>
            <person name="Kalinowski J."/>
            <person name="Ruckert C."/>
        </authorList>
    </citation>
    <scope>NUCLEOTIDE SEQUENCE</scope>
    <source>
        <strain evidence="8">KCTC 42590</strain>
    </source>
</reference>
<keyword evidence="9" id="KW-1185">Reference proteome</keyword>
<dbReference type="Pfam" id="PF13193">
    <property type="entry name" value="AMP-binding_C"/>
    <property type="match status" value="1"/>
</dbReference>
<comment type="similarity">
    <text evidence="1">Belongs to the ATP-dependent AMP-binding enzyme family.</text>
</comment>
<dbReference type="AlphaFoldDB" id="A0A919AVI3"/>
<accession>A0A919AVI3</accession>
<dbReference type="InterPro" id="IPR025110">
    <property type="entry name" value="AMP-bd_C"/>
</dbReference>
<feature type="domain" description="AMP-dependent synthetase/ligase" evidence="6">
    <location>
        <begin position="26"/>
        <end position="424"/>
    </location>
</feature>
<reference evidence="8" key="2">
    <citation type="submission" date="2020-09" db="EMBL/GenBank/DDBJ databases">
        <authorList>
            <person name="Sun Q."/>
            <person name="Kim S."/>
        </authorList>
    </citation>
    <scope>NUCLEOTIDE SEQUENCE</scope>
    <source>
        <strain evidence="8">KCTC 42590</strain>
    </source>
</reference>
<dbReference type="RefSeq" id="WP_191252981.1">
    <property type="nucleotide sequence ID" value="NZ_BNCI01000002.1"/>
</dbReference>
<proteinExistence type="inferred from homology"/>
<dbReference type="PROSITE" id="PS00455">
    <property type="entry name" value="AMP_BINDING"/>
    <property type="match status" value="1"/>
</dbReference>
<evidence type="ECO:0000256" key="5">
    <source>
        <dbReference type="ARBA" id="ARBA00067668"/>
    </source>
</evidence>
<dbReference type="EC" id="6.2.1.44" evidence="4"/>
<dbReference type="InterPro" id="IPR045851">
    <property type="entry name" value="AMP-bd_C_sf"/>
</dbReference>
<feature type="domain" description="AMP-binding enzyme C-terminal" evidence="7">
    <location>
        <begin position="474"/>
        <end position="548"/>
    </location>
</feature>
<evidence type="ECO:0000256" key="3">
    <source>
        <dbReference type="ARBA" id="ARBA00051915"/>
    </source>
</evidence>
<evidence type="ECO:0000256" key="4">
    <source>
        <dbReference type="ARBA" id="ARBA00066616"/>
    </source>
</evidence>
<dbReference type="PANTHER" id="PTHR24096">
    <property type="entry name" value="LONG-CHAIN-FATTY-ACID--COA LIGASE"/>
    <property type="match status" value="1"/>
</dbReference>
<evidence type="ECO:0000259" key="6">
    <source>
        <dbReference type="Pfam" id="PF00501"/>
    </source>
</evidence>
<dbReference type="Pfam" id="PF00501">
    <property type="entry name" value="AMP-binding"/>
    <property type="match status" value="1"/>
</dbReference>
<dbReference type="InterPro" id="IPR042099">
    <property type="entry name" value="ANL_N_sf"/>
</dbReference>
<protein>
    <recommendedName>
        <fullName evidence="5">3-methylmercaptopropionyl-CoA ligase</fullName>
        <ecNumber evidence="4">6.2.1.44</ecNumber>
    </recommendedName>
</protein>
<dbReference type="Gene3D" id="3.30.300.30">
    <property type="match status" value="1"/>
</dbReference>
<dbReference type="InterPro" id="IPR000873">
    <property type="entry name" value="AMP-dep_synth/lig_dom"/>
</dbReference>
<dbReference type="FunFam" id="3.30.300.30:FF:000008">
    <property type="entry name" value="2,3-dihydroxybenzoate-AMP ligase"/>
    <property type="match status" value="1"/>
</dbReference>
<evidence type="ECO:0000259" key="7">
    <source>
        <dbReference type="Pfam" id="PF13193"/>
    </source>
</evidence>
<evidence type="ECO:0000256" key="1">
    <source>
        <dbReference type="ARBA" id="ARBA00006432"/>
    </source>
</evidence>
<comment type="caution">
    <text evidence="8">The sequence shown here is derived from an EMBL/GenBank/DDBJ whole genome shotgun (WGS) entry which is preliminary data.</text>
</comment>
<dbReference type="EMBL" id="BNCI01000002">
    <property type="protein sequence ID" value="GHF26820.1"/>
    <property type="molecule type" value="Genomic_DNA"/>
</dbReference>
<name>A0A919AVI3_9PROT</name>
<evidence type="ECO:0000313" key="8">
    <source>
        <dbReference type="EMBL" id="GHF26820.1"/>
    </source>
</evidence>
<evidence type="ECO:0000313" key="9">
    <source>
        <dbReference type="Proteomes" id="UP000630923"/>
    </source>
</evidence>
<organism evidence="8 9">
    <name type="scientific">Kordiimonas sediminis</name>
    <dbReference type="NCBI Taxonomy" id="1735581"/>
    <lineage>
        <taxon>Bacteria</taxon>
        <taxon>Pseudomonadati</taxon>
        <taxon>Pseudomonadota</taxon>
        <taxon>Alphaproteobacteria</taxon>
        <taxon>Kordiimonadales</taxon>
        <taxon>Kordiimonadaceae</taxon>
        <taxon>Kordiimonas</taxon>
    </lineage>
</organism>
<dbReference type="SUPFAM" id="SSF56801">
    <property type="entry name" value="Acetyl-CoA synthetase-like"/>
    <property type="match status" value="1"/>
</dbReference>
<evidence type="ECO:0000256" key="2">
    <source>
        <dbReference type="ARBA" id="ARBA00022598"/>
    </source>
</evidence>
<gene>
    <name evidence="8" type="primary">fadD2</name>
    <name evidence="8" type="ORF">GCM10017044_22320</name>
</gene>
<keyword evidence="2 8" id="KW-0436">Ligase</keyword>
<dbReference type="Gene3D" id="3.40.50.12780">
    <property type="entry name" value="N-terminal domain of ligase-like"/>
    <property type="match status" value="1"/>
</dbReference>
<dbReference type="InterPro" id="IPR020845">
    <property type="entry name" value="AMP-binding_CS"/>
</dbReference>
<comment type="catalytic activity">
    <reaction evidence="3">
        <text>3-(methylsulfanyl)propanoate + ATP + CoA = 3-(methylsulfanyl)propanoyl-CoA + AMP + diphosphate</text>
        <dbReference type="Rhea" id="RHEA:43052"/>
        <dbReference type="ChEBI" id="CHEBI:30616"/>
        <dbReference type="ChEBI" id="CHEBI:33019"/>
        <dbReference type="ChEBI" id="CHEBI:49016"/>
        <dbReference type="ChEBI" id="CHEBI:57287"/>
        <dbReference type="ChEBI" id="CHEBI:82815"/>
        <dbReference type="ChEBI" id="CHEBI:456215"/>
        <dbReference type="EC" id="6.2.1.44"/>
    </reaction>
    <physiologicalReaction direction="left-to-right" evidence="3">
        <dbReference type="Rhea" id="RHEA:43053"/>
    </physiologicalReaction>
</comment>
<sequence>MIIKGEEFTDADMLASNAGNLIDICVERNPHMPCVSCVLPSGHHHTLTYAEVGRLSDAMAVFLREELKLNTNDVIAIQSLNMLAYPVVAFGAFKAGIKITNINPLYTPEETQHQLQDSKAKILFVVDLFGDKLDSAIKDTDVEKVFSLSLVDLFPTVKAGILKFAMKRVKKIIPEASVGFHGSLASILKIGNKHLSRGVDIPSYRKDVTLDDTLIYQYTGGTTGRSKGAELTHRNIVSNISQAKKKEEALAEETNETLLLVLPLYHVYALAVGMISGMYAGGHMVLVPVPRPLSNLKPVFETFDITILPGVNTLFLGLLEEEWFKAKPPTTLKYCYSGAAPLQTSIAQEWSALTNCKIFEGYGLTESTCMVATMPLDRDPKIGTCGKAAPGTELKVTDEAGNILPVGEAGELWVRGPQVMKGYLNQPEATQETIVDGWLKTGDVAVIDDEGYLKIVDRIKDMVIVSGFNVYPTEVEDALMMNAAIAEAAVVGVSDDHTGEKLIAYVIKADQNLTEQDVIDHCREHLTGYKVPKVVVMIDEMPKSPVGKVLRRELRDQAIRDFAS</sequence>
<dbReference type="GO" id="GO:0016405">
    <property type="term" value="F:CoA-ligase activity"/>
    <property type="evidence" value="ECO:0007669"/>
    <property type="project" value="TreeGrafter"/>
</dbReference>